<proteinExistence type="predicted"/>
<sequence>MRAWACWLAVGLAVVLPWQAVAQGVRLQQREVVAQETAQQAMERISKSRNMQVWDRLTAEEYREIPAGRRVRDRNFSRQAVPLRRIVGIPREDVQSIELKVINGLHRYEIAVSRPEEVSAGIRPGKASAMISEEYYDRATDYAYYSIEPQEFDRVLDIIENMQVKVYPRDTDRGYDYRMAISIKYKDGHTVYLASDGLYWAHNHTRGSIIGLGREPIHVDYSFRDLNILFQYIDPNMIIFSTRYGSTAFFDQWEAERHLPQ</sequence>
<reference evidence="3" key="1">
    <citation type="submission" date="2016-05" db="EMBL/GenBank/DDBJ databases">
        <title>Draft genome of Corynebacterium afermentans subsp. afermentans LCDC 88199T.</title>
        <authorList>
            <person name="Bernier A.-M."/>
            <person name="Bernard K."/>
        </authorList>
    </citation>
    <scope>NUCLEOTIDE SEQUENCE [LARGE SCALE GENOMIC DNA]</scope>
    <source>
        <strain evidence="3">NML02-A-017</strain>
    </source>
</reference>
<dbReference type="EMBL" id="LXSL01000021">
    <property type="protein sequence ID" value="OAM27722.1"/>
    <property type="molecule type" value="Genomic_DNA"/>
</dbReference>
<dbReference type="RefSeq" id="WP_067592793.1">
    <property type="nucleotide sequence ID" value="NZ_LXSL01000021.1"/>
</dbReference>
<dbReference type="STRING" id="1795827.A7P95_06290"/>
<feature type="signal peptide" evidence="1">
    <location>
        <begin position="1"/>
        <end position="22"/>
    </location>
</feature>
<dbReference type="AlphaFoldDB" id="A0A1A9RX25"/>
<keyword evidence="3" id="KW-1185">Reference proteome</keyword>
<feature type="chain" id="PRO_5008396275" evidence="1">
    <location>
        <begin position="23"/>
        <end position="261"/>
    </location>
</feature>
<comment type="caution">
    <text evidence="2">The sequence shown here is derived from an EMBL/GenBank/DDBJ whole genome shotgun (WGS) entry which is preliminary data.</text>
</comment>
<protein>
    <submittedName>
        <fullName evidence="2">Uncharacterized protein</fullName>
    </submittedName>
</protein>
<name>A0A1A9RX25_9NEIS</name>
<dbReference type="Proteomes" id="UP000077885">
    <property type="component" value="Unassembled WGS sequence"/>
</dbReference>
<keyword evidence="1" id="KW-0732">Signal</keyword>
<evidence type="ECO:0000313" key="2">
    <source>
        <dbReference type="EMBL" id="OAM27722.1"/>
    </source>
</evidence>
<organism evidence="2 3">
    <name type="scientific">Eikenella longinqua</name>
    <dbReference type="NCBI Taxonomy" id="1795827"/>
    <lineage>
        <taxon>Bacteria</taxon>
        <taxon>Pseudomonadati</taxon>
        <taxon>Pseudomonadota</taxon>
        <taxon>Betaproteobacteria</taxon>
        <taxon>Neisseriales</taxon>
        <taxon>Neisseriaceae</taxon>
        <taxon>Eikenella</taxon>
    </lineage>
</organism>
<gene>
    <name evidence="2" type="ORF">A7P95_06290</name>
</gene>
<accession>A0A1A9RX25</accession>
<evidence type="ECO:0000313" key="3">
    <source>
        <dbReference type="Proteomes" id="UP000077885"/>
    </source>
</evidence>
<evidence type="ECO:0000256" key="1">
    <source>
        <dbReference type="SAM" id="SignalP"/>
    </source>
</evidence>